<evidence type="ECO:0000313" key="2">
    <source>
        <dbReference type="EMBL" id="KAB1223501.1"/>
    </source>
</evidence>
<evidence type="ECO:0000313" key="3">
    <source>
        <dbReference type="Proteomes" id="UP000516437"/>
    </source>
</evidence>
<gene>
    <name evidence="2" type="ORF">CJ030_MR2G016869</name>
</gene>
<dbReference type="AlphaFoldDB" id="A0A6A1WE90"/>
<proteinExistence type="predicted"/>
<comment type="caution">
    <text evidence="2">The sequence shown here is derived from an EMBL/GenBank/DDBJ whole genome shotgun (WGS) entry which is preliminary data.</text>
</comment>
<name>A0A6A1WE90_9ROSI</name>
<protein>
    <submittedName>
        <fullName evidence="2">Uncharacterized protein</fullName>
    </submittedName>
</protein>
<reference evidence="2 3" key="1">
    <citation type="journal article" date="2019" name="Plant Biotechnol. J.">
        <title>The red bayberry genome and genetic basis of sex determination.</title>
        <authorList>
            <person name="Jia H.M."/>
            <person name="Jia H.J."/>
            <person name="Cai Q.L."/>
            <person name="Wang Y."/>
            <person name="Zhao H.B."/>
            <person name="Yang W.F."/>
            <person name="Wang G.Y."/>
            <person name="Li Y.H."/>
            <person name="Zhan D.L."/>
            <person name="Shen Y.T."/>
            <person name="Niu Q.F."/>
            <person name="Chang L."/>
            <person name="Qiu J."/>
            <person name="Zhao L."/>
            <person name="Xie H.B."/>
            <person name="Fu W.Y."/>
            <person name="Jin J."/>
            <person name="Li X.W."/>
            <person name="Jiao Y."/>
            <person name="Zhou C.C."/>
            <person name="Tu T."/>
            <person name="Chai C.Y."/>
            <person name="Gao J.L."/>
            <person name="Fan L.J."/>
            <person name="van de Weg E."/>
            <person name="Wang J.Y."/>
            <person name="Gao Z.S."/>
        </authorList>
    </citation>
    <scope>NUCLEOTIDE SEQUENCE [LARGE SCALE GENOMIC DNA]</scope>
    <source>
        <tissue evidence="2">Leaves</tissue>
    </source>
</reference>
<evidence type="ECO:0000256" key="1">
    <source>
        <dbReference type="SAM" id="MobiDB-lite"/>
    </source>
</evidence>
<sequence>MEADISRLISQTQALSWSDLPWKLKIDAEQASAVADHILVPPTIRDLVSKEKKKFKKKAASPQPPRVDPMTEEAGLALPPHNENHLLDLPRTCPSRGIKPYQGPDLDSKSGCHLFVRDQGLC</sequence>
<organism evidence="2 3">
    <name type="scientific">Morella rubra</name>
    <name type="common">Chinese bayberry</name>
    <dbReference type="NCBI Taxonomy" id="262757"/>
    <lineage>
        <taxon>Eukaryota</taxon>
        <taxon>Viridiplantae</taxon>
        <taxon>Streptophyta</taxon>
        <taxon>Embryophyta</taxon>
        <taxon>Tracheophyta</taxon>
        <taxon>Spermatophyta</taxon>
        <taxon>Magnoliopsida</taxon>
        <taxon>eudicotyledons</taxon>
        <taxon>Gunneridae</taxon>
        <taxon>Pentapetalae</taxon>
        <taxon>rosids</taxon>
        <taxon>fabids</taxon>
        <taxon>Fagales</taxon>
        <taxon>Myricaceae</taxon>
        <taxon>Morella</taxon>
    </lineage>
</organism>
<dbReference type="Proteomes" id="UP000516437">
    <property type="component" value="Chromosome 2"/>
</dbReference>
<accession>A0A6A1WE90</accession>
<keyword evidence="3" id="KW-1185">Reference proteome</keyword>
<feature type="region of interest" description="Disordered" evidence="1">
    <location>
        <begin position="51"/>
        <end position="86"/>
    </location>
</feature>
<dbReference type="EMBL" id="RXIC02000020">
    <property type="protein sequence ID" value="KAB1223501.1"/>
    <property type="molecule type" value="Genomic_DNA"/>
</dbReference>